<evidence type="ECO:0000313" key="2">
    <source>
        <dbReference type="EMBL" id="NVN52076.1"/>
    </source>
</evidence>
<name>A0A850PX23_9MYCO</name>
<sequence>MDADTGWSSAVEQTNGPSPTPEDATEATEEQRELQEKLEHQDDDPDAPARSQTRHQIPDET</sequence>
<protein>
    <submittedName>
        <fullName evidence="2">Uncharacterized protein</fullName>
    </submittedName>
</protein>
<accession>A0A850PX23</accession>
<feature type="compositionally biased region" description="Polar residues" evidence="1">
    <location>
        <begin position="1"/>
        <end position="17"/>
    </location>
</feature>
<evidence type="ECO:0000313" key="3">
    <source>
        <dbReference type="Proteomes" id="UP000570517"/>
    </source>
</evidence>
<dbReference type="RefSeq" id="WP_178360359.1">
    <property type="nucleotide sequence ID" value="NZ_JABFYL010000041.1"/>
</dbReference>
<evidence type="ECO:0000256" key="1">
    <source>
        <dbReference type="SAM" id="MobiDB-lite"/>
    </source>
</evidence>
<keyword evidence="3" id="KW-1185">Reference proteome</keyword>
<proteinExistence type="predicted"/>
<feature type="compositionally biased region" description="Basic and acidic residues" evidence="1">
    <location>
        <begin position="29"/>
        <end position="40"/>
    </location>
</feature>
<dbReference type="EMBL" id="JABFYL010000041">
    <property type="protein sequence ID" value="NVN52076.1"/>
    <property type="molecule type" value="Genomic_DNA"/>
</dbReference>
<reference evidence="2 3" key="1">
    <citation type="submission" date="2020-05" db="EMBL/GenBank/DDBJ databases">
        <title>Draft genome sequence of Mycobacterium hippocampi DL, isolated from European seabass, Dicentrarchus labrax, reared in fish farms.</title>
        <authorList>
            <person name="Stathopoulou P."/>
            <person name="Asimakis E."/>
            <person name="Tzokas K."/>
            <person name="Batargias C."/>
            <person name="Tsiamis G."/>
        </authorList>
    </citation>
    <scope>NUCLEOTIDE SEQUENCE [LARGE SCALE GENOMIC DNA]</scope>
    <source>
        <strain evidence="2 3">DL</strain>
    </source>
</reference>
<dbReference type="Proteomes" id="UP000570517">
    <property type="component" value="Unassembled WGS sequence"/>
</dbReference>
<comment type="caution">
    <text evidence="2">The sequence shown here is derived from an EMBL/GenBank/DDBJ whole genome shotgun (WGS) entry which is preliminary data.</text>
</comment>
<organism evidence="2 3">
    <name type="scientific">Mycolicibacterium hippocampi</name>
    <dbReference type="NCBI Taxonomy" id="659824"/>
    <lineage>
        <taxon>Bacteria</taxon>
        <taxon>Bacillati</taxon>
        <taxon>Actinomycetota</taxon>
        <taxon>Actinomycetes</taxon>
        <taxon>Mycobacteriales</taxon>
        <taxon>Mycobacteriaceae</taxon>
        <taxon>Mycolicibacterium</taxon>
    </lineage>
</organism>
<gene>
    <name evidence="2" type="ORF">HLY00_742</name>
</gene>
<dbReference type="AlphaFoldDB" id="A0A850PX23"/>
<feature type="region of interest" description="Disordered" evidence="1">
    <location>
        <begin position="1"/>
        <end position="61"/>
    </location>
</feature>